<dbReference type="AlphaFoldDB" id="X1DR94"/>
<accession>X1DR94</accession>
<reference evidence="3" key="1">
    <citation type="journal article" date="2014" name="Front. Microbiol.">
        <title>High frequency of phylogenetically diverse reductive dehalogenase-homologous genes in deep subseafloor sedimentary metagenomes.</title>
        <authorList>
            <person name="Kawai M."/>
            <person name="Futagami T."/>
            <person name="Toyoda A."/>
            <person name="Takaki Y."/>
            <person name="Nishi S."/>
            <person name="Hori S."/>
            <person name="Arai W."/>
            <person name="Tsubouchi T."/>
            <person name="Morono Y."/>
            <person name="Uchiyama I."/>
            <person name="Ito T."/>
            <person name="Fujiyama A."/>
            <person name="Inagaki F."/>
            <person name="Takami H."/>
        </authorList>
    </citation>
    <scope>NUCLEOTIDE SEQUENCE</scope>
    <source>
        <strain evidence="3">Expedition CK06-06</strain>
    </source>
</reference>
<protein>
    <recommendedName>
        <fullName evidence="2">Pyrroline-5-carboxylate reductase dimerisation domain-containing protein</fullName>
    </recommendedName>
</protein>
<dbReference type="PANTHER" id="PTHR11645">
    <property type="entry name" value="PYRROLINE-5-CARBOXYLATE REDUCTASE"/>
    <property type="match status" value="1"/>
</dbReference>
<gene>
    <name evidence="3" type="ORF">S01H4_57470</name>
</gene>
<evidence type="ECO:0000259" key="2">
    <source>
        <dbReference type="Pfam" id="PF14748"/>
    </source>
</evidence>
<feature type="domain" description="Pyrroline-5-carboxylate reductase dimerisation" evidence="2">
    <location>
        <begin position="20"/>
        <end position="121"/>
    </location>
</feature>
<organism evidence="3">
    <name type="scientific">marine sediment metagenome</name>
    <dbReference type="NCBI Taxonomy" id="412755"/>
    <lineage>
        <taxon>unclassified sequences</taxon>
        <taxon>metagenomes</taxon>
        <taxon>ecological metagenomes</taxon>
    </lineage>
</organism>
<evidence type="ECO:0000256" key="1">
    <source>
        <dbReference type="ARBA" id="ARBA00023002"/>
    </source>
</evidence>
<dbReference type="PANTHER" id="PTHR11645:SF0">
    <property type="entry name" value="PYRROLINE-5-CARBOXYLATE REDUCTASE 3"/>
    <property type="match status" value="1"/>
</dbReference>
<comment type="caution">
    <text evidence="3">The sequence shown here is derived from an EMBL/GenBank/DDBJ whole genome shotgun (WGS) entry which is preliminary data.</text>
</comment>
<evidence type="ECO:0000313" key="3">
    <source>
        <dbReference type="EMBL" id="GAH07464.1"/>
    </source>
</evidence>
<dbReference type="EMBL" id="BART01033443">
    <property type="protein sequence ID" value="GAH07464.1"/>
    <property type="molecule type" value="Genomic_DNA"/>
</dbReference>
<feature type="non-terminal residue" evidence="3">
    <location>
        <position position="1"/>
    </location>
</feature>
<dbReference type="InterPro" id="IPR029036">
    <property type="entry name" value="P5CR_dimer"/>
</dbReference>
<keyword evidence="1" id="KW-0560">Oxidoreductase</keyword>
<dbReference type="SUPFAM" id="SSF48179">
    <property type="entry name" value="6-phosphogluconate dehydrogenase C-terminal domain-like"/>
    <property type="match status" value="1"/>
</dbReference>
<name>X1DR94_9ZZZZ</name>
<dbReference type="InterPro" id="IPR008927">
    <property type="entry name" value="6-PGluconate_DH-like_C_sf"/>
</dbReference>
<dbReference type="Pfam" id="PF14748">
    <property type="entry name" value="P5CR_dimer"/>
    <property type="match status" value="1"/>
</dbReference>
<proteinExistence type="predicted"/>
<sequence>QRNDVTELFSCLGTYVILREENINAVTALSSPVTTHLFFQAIIDTAVRLGIDRETSIKIAYHTIAGSMELWNTRQVSPYDLIGEASSPGGISTEIMFTLEKKAFKAIINEAIEAGCKKAAEFSKIS</sequence>
<dbReference type="GO" id="GO:0004735">
    <property type="term" value="F:pyrroline-5-carboxylate reductase activity"/>
    <property type="evidence" value="ECO:0007669"/>
    <property type="project" value="TreeGrafter"/>
</dbReference>
<dbReference type="Gene3D" id="1.10.3730.10">
    <property type="entry name" value="ProC C-terminal domain-like"/>
    <property type="match status" value="1"/>
</dbReference>
<dbReference type="GO" id="GO:0055129">
    <property type="term" value="P:L-proline biosynthetic process"/>
    <property type="evidence" value="ECO:0007669"/>
    <property type="project" value="TreeGrafter"/>
</dbReference>